<reference evidence="3" key="1">
    <citation type="journal article" date="2019" name="Int. J. Syst. Evol. Microbiol.">
        <title>The Global Catalogue of Microorganisms (GCM) 10K type strain sequencing project: providing services to taxonomists for standard genome sequencing and annotation.</title>
        <authorList>
            <consortium name="The Broad Institute Genomics Platform"/>
            <consortium name="The Broad Institute Genome Sequencing Center for Infectious Disease"/>
            <person name="Wu L."/>
            <person name="Ma J."/>
        </authorList>
    </citation>
    <scope>NUCLEOTIDE SEQUENCE [LARGE SCALE GENOMIC DNA]</scope>
    <source>
        <strain evidence="3">CGMCC 1.18578</strain>
    </source>
</reference>
<keyword evidence="1" id="KW-0472">Membrane</keyword>
<dbReference type="EMBL" id="JBHSNC010000010">
    <property type="protein sequence ID" value="MFC5528648.1"/>
    <property type="molecule type" value="Genomic_DNA"/>
</dbReference>
<proteinExistence type="predicted"/>
<dbReference type="Proteomes" id="UP001596108">
    <property type="component" value="Unassembled WGS sequence"/>
</dbReference>
<name>A0ABW0QV57_9BACL</name>
<evidence type="ECO:0000313" key="3">
    <source>
        <dbReference type="Proteomes" id="UP001596108"/>
    </source>
</evidence>
<dbReference type="RefSeq" id="WP_378110543.1">
    <property type="nucleotide sequence ID" value="NZ_JBHSNC010000010.1"/>
</dbReference>
<accession>A0ABW0QV57</accession>
<protein>
    <submittedName>
        <fullName evidence="2">Uncharacterized protein</fullName>
    </submittedName>
</protein>
<evidence type="ECO:0000256" key="1">
    <source>
        <dbReference type="SAM" id="Phobius"/>
    </source>
</evidence>
<comment type="caution">
    <text evidence="2">The sequence shown here is derived from an EMBL/GenBank/DDBJ whole genome shotgun (WGS) entry which is preliminary data.</text>
</comment>
<keyword evidence="1" id="KW-1133">Transmembrane helix</keyword>
<keyword evidence="3" id="KW-1185">Reference proteome</keyword>
<organism evidence="2 3">
    <name type="scientific">Cohnella yongneupensis</name>
    <dbReference type="NCBI Taxonomy" id="425006"/>
    <lineage>
        <taxon>Bacteria</taxon>
        <taxon>Bacillati</taxon>
        <taxon>Bacillota</taxon>
        <taxon>Bacilli</taxon>
        <taxon>Bacillales</taxon>
        <taxon>Paenibacillaceae</taxon>
        <taxon>Cohnella</taxon>
    </lineage>
</organism>
<sequence length="85" mass="9300">MLLLAAVAYFLLQRAILVQHGSDSPFAEAMGRDLKGKLSPVLYLIAIATAYLSTWVSCVFFASVAILWFVPDKRIERAIKGNGGQ</sequence>
<keyword evidence="1" id="KW-0812">Transmembrane</keyword>
<gene>
    <name evidence="2" type="ORF">ACFPQ4_04160</name>
</gene>
<evidence type="ECO:0000313" key="2">
    <source>
        <dbReference type="EMBL" id="MFC5528648.1"/>
    </source>
</evidence>
<feature type="transmembrane region" description="Helical" evidence="1">
    <location>
        <begin position="41"/>
        <end position="70"/>
    </location>
</feature>